<dbReference type="GO" id="GO:0000226">
    <property type="term" value="P:microtubule cytoskeleton organization"/>
    <property type="evidence" value="ECO:0007669"/>
    <property type="project" value="TreeGrafter"/>
</dbReference>
<feature type="compositionally biased region" description="Low complexity" evidence="1">
    <location>
        <begin position="16"/>
        <end position="30"/>
    </location>
</feature>
<feature type="region of interest" description="Disordered" evidence="1">
    <location>
        <begin position="1"/>
        <end position="32"/>
    </location>
</feature>
<protein>
    <submittedName>
        <fullName evidence="3">Protein FAM179Blike [Aplysia californica]</fullName>
    </submittedName>
</protein>
<feature type="non-terminal residue" evidence="3">
    <location>
        <position position="534"/>
    </location>
</feature>
<dbReference type="SUPFAM" id="SSF48371">
    <property type="entry name" value="ARM repeat"/>
    <property type="match status" value="1"/>
</dbReference>
<evidence type="ECO:0000256" key="1">
    <source>
        <dbReference type="SAM" id="MobiDB-lite"/>
    </source>
</evidence>
<evidence type="ECO:0000259" key="2">
    <source>
        <dbReference type="SMART" id="SM01349"/>
    </source>
</evidence>
<dbReference type="InterPro" id="IPR016024">
    <property type="entry name" value="ARM-type_fold"/>
</dbReference>
<dbReference type="InterPro" id="IPR011989">
    <property type="entry name" value="ARM-like"/>
</dbReference>
<dbReference type="PANTHER" id="PTHR21567">
    <property type="entry name" value="CLASP"/>
    <property type="match status" value="1"/>
</dbReference>
<sequence length="534" mass="60433">MLRMLGLGRLPPPHSPSASNINDNNASNLSGPIRSFGRSQESLMSDTEDIQVLRQIRFQFERNQISRSDVDKLQIFELLNDHLSLDDSDVKNYSLSLIRDILPHLSEDTDECMNSVIINVIPCLKSKKSGIRRLAVDILVTYSKLTMDVQGFIRSILQNGLESMDHRISKETLALIPYLFTPQSLSTFREKNIYLLVAGLGRKLKYDNMRRDAWNVLRTIGETVGPQRVSMYISKLGHEPRQIYENLSMENESQNNDTAGGVVGHKLASKGWFEYGAIDTGILSKLKDDENIRIRLQGADELNKAIKAMKDLNALLPQMRAFLNFLDSTLEEEQNFKMNLIILEIYGVIIDKLKSYKIKPHLRTICSSLIKHTSNPNIVVRMENYRVLKKLMITSKPTHVISQVFDHLGDKRSAVREDIINIITFALLTFPSYEFDLKTIAATVVPTLVDPKRRVRQAALECVAVLAAFMGPSKAAPLIRSIELLESHFEKGTGVLHAVQARLSRRQLPRITSDGLIEYSVHIPYPAGRFSVNH</sequence>
<dbReference type="GO" id="GO:0005881">
    <property type="term" value="C:cytoplasmic microtubule"/>
    <property type="evidence" value="ECO:0007669"/>
    <property type="project" value="TreeGrafter"/>
</dbReference>
<dbReference type="OrthoDB" id="63891at2759"/>
<proteinExistence type="predicted"/>
<dbReference type="SMART" id="SM01349">
    <property type="entry name" value="TOG"/>
    <property type="match status" value="1"/>
</dbReference>
<dbReference type="AlphaFoldDB" id="A0A0K2TMH3"/>
<dbReference type="GO" id="GO:0008017">
    <property type="term" value="F:microtubule binding"/>
    <property type="evidence" value="ECO:0007669"/>
    <property type="project" value="TreeGrafter"/>
</dbReference>
<accession>A0A0K2TMH3</accession>
<feature type="domain" description="TOG" evidence="2">
    <location>
        <begin position="266"/>
        <end position="498"/>
    </location>
</feature>
<dbReference type="GO" id="GO:0005929">
    <property type="term" value="C:cilium"/>
    <property type="evidence" value="ECO:0007669"/>
    <property type="project" value="TreeGrafter"/>
</dbReference>
<dbReference type="PANTHER" id="PTHR21567:SF87">
    <property type="entry name" value="CRESCERIN-LIKE PROTEIN CHE-12"/>
    <property type="match status" value="1"/>
</dbReference>
<evidence type="ECO:0000313" key="3">
    <source>
        <dbReference type="EMBL" id="CDW27050.1"/>
    </source>
</evidence>
<dbReference type="EMBL" id="HACA01009689">
    <property type="protein sequence ID" value="CDW27050.1"/>
    <property type="molecule type" value="Transcribed_RNA"/>
</dbReference>
<reference evidence="3" key="1">
    <citation type="submission" date="2014-05" db="EMBL/GenBank/DDBJ databases">
        <authorList>
            <person name="Chronopoulou M."/>
        </authorList>
    </citation>
    <scope>NUCLEOTIDE SEQUENCE</scope>
    <source>
        <tissue evidence="3">Whole organism</tissue>
    </source>
</reference>
<dbReference type="InterPro" id="IPR034085">
    <property type="entry name" value="TOG"/>
</dbReference>
<name>A0A0K2TMH3_LEPSM</name>
<organism evidence="3">
    <name type="scientific">Lepeophtheirus salmonis</name>
    <name type="common">Salmon louse</name>
    <name type="synonym">Caligus salmonis</name>
    <dbReference type="NCBI Taxonomy" id="72036"/>
    <lineage>
        <taxon>Eukaryota</taxon>
        <taxon>Metazoa</taxon>
        <taxon>Ecdysozoa</taxon>
        <taxon>Arthropoda</taxon>
        <taxon>Crustacea</taxon>
        <taxon>Multicrustacea</taxon>
        <taxon>Hexanauplia</taxon>
        <taxon>Copepoda</taxon>
        <taxon>Siphonostomatoida</taxon>
        <taxon>Caligidae</taxon>
        <taxon>Lepeophtheirus</taxon>
    </lineage>
</organism>
<dbReference type="Gene3D" id="1.25.10.10">
    <property type="entry name" value="Leucine-rich Repeat Variant"/>
    <property type="match status" value="2"/>
</dbReference>